<proteinExistence type="predicted"/>
<feature type="compositionally biased region" description="Low complexity" evidence="1">
    <location>
        <begin position="23"/>
        <end position="41"/>
    </location>
</feature>
<feature type="region of interest" description="Disordered" evidence="1">
    <location>
        <begin position="199"/>
        <end position="304"/>
    </location>
</feature>
<keyword evidence="3" id="KW-1185">Reference proteome</keyword>
<feature type="region of interest" description="Disordered" evidence="1">
    <location>
        <begin position="403"/>
        <end position="442"/>
    </location>
</feature>
<feature type="region of interest" description="Disordered" evidence="1">
    <location>
        <begin position="23"/>
        <end position="67"/>
    </location>
</feature>
<reference evidence="2 3" key="1">
    <citation type="journal article" date="2014" name="Curr. Biol.">
        <title>The genome of the clonal raider ant Cerapachys biroi.</title>
        <authorList>
            <person name="Oxley P.R."/>
            <person name="Ji L."/>
            <person name="Fetter-Pruneda I."/>
            <person name="McKenzie S.K."/>
            <person name="Li C."/>
            <person name="Hu H."/>
            <person name="Zhang G."/>
            <person name="Kronauer D.J."/>
        </authorList>
    </citation>
    <scope>NUCLEOTIDE SEQUENCE [LARGE SCALE GENOMIC DNA]</scope>
</reference>
<feature type="compositionally biased region" description="Low complexity" evidence="1">
    <location>
        <begin position="239"/>
        <end position="250"/>
    </location>
</feature>
<name>A0A026VUC3_OOCBI</name>
<dbReference type="EMBL" id="KK107875">
    <property type="protein sequence ID" value="EZA47342.1"/>
    <property type="molecule type" value="Genomic_DNA"/>
</dbReference>
<feature type="region of interest" description="Disordered" evidence="1">
    <location>
        <begin position="319"/>
        <end position="344"/>
    </location>
</feature>
<gene>
    <name evidence="2" type="ORF">X777_16379</name>
</gene>
<evidence type="ECO:0000256" key="1">
    <source>
        <dbReference type="SAM" id="MobiDB-lite"/>
    </source>
</evidence>
<dbReference type="AlphaFoldDB" id="A0A026VUC3"/>
<accession>A0A026VUC3</accession>
<dbReference type="OrthoDB" id="7554581at2759"/>
<dbReference type="Proteomes" id="UP000053097">
    <property type="component" value="Unassembled WGS sequence"/>
</dbReference>
<feature type="compositionally biased region" description="Basic and acidic residues" evidence="1">
    <location>
        <begin position="199"/>
        <end position="219"/>
    </location>
</feature>
<evidence type="ECO:0000313" key="3">
    <source>
        <dbReference type="Proteomes" id="UP000053097"/>
    </source>
</evidence>
<feature type="compositionally biased region" description="Low complexity" evidence="1">
    <location>
        <begin position="326"/>
        <end position="339"/>
    </location>
</feature>
<protein>
    <submittedName>
        <fullName evidence="2">Uncharacterized protein</fullName>
    </submittedName>
</protein>
<organism evidence="2 3">
    <name type="scientific">Ooceraea biroi</name>
    <name type="common">Clonal raider ant</name>
    <name type="synonym">Cerapachys biroi</name>
    <dbReference type="NCBI Taxonomy" id="2015173"/>
    <lineage>
        <taxon>Eukaryota</taxon>
        <taxon>Metazoa</taxon>
        <taxon>Ecdysozoa</taxon>
        <taxon>Arthropoda</taxon>
        <taxon>Hexapoda</taxon>
        <taxon>Insecta</taxon>
        <taxon>Pterygota</taxon>
        <taxon>Neoptera</taxon>
        <taxon>Endopterygota</taxon>
        <taxon>Hymenoptera</taxon>
        <taxon>Apocrita</taxon>
        <taxon>Aculeata</taxon>
        <taxon>Formicoidea</taxon>
        <taxon>Formicidae</taxon>
        <taxon>Dorylinae</taxon>
        <taxon>Ooceraea</taxon>
    </lineage>
</organism>
<sequence length="442" mass="47958">MSRRTSPSRSSFGEECLFGEELFGGDSDAESISSISVAGSSKRPRSPTEDVGEEVKKRGRGRPPTTGEYVGLAVAKARLAAAERELFETREATELLRIAPTGTRPRLTPAQVKARMTELRAQPFAELMANVFEHLDAVERVATTSKNLKGPYVKILRDETSEIKLAASAIIERNAEQESEETIILRREVENLRKELQKMKEELRRQQQQQREDSRKDMDGAVATTDSPPPKSPPKRQQRTAAQQAGGRLAESSDDEGEPLSPQGKRTMSPSPPGEQELDRSKDFGPFTDRTVARPSPSWEQKFGRLEDRILRRVGDLLEARPKPGPTSSSFSPSPAGGPTLPVCEGLGGRPTFCPSAGGVEEGVESEDVASCKGGCYILGEEGGNLRETASYGEGTCSPCGAVEGTTGETGPQEEEEEIRVAGPTKDPNLGRGGGPLRRERR</sequence>
<evidence type="ECO:0000313" key="2">
    <source>
        <dbReference type="EMBL" id="EZA47342.1"/>
    </source>
</evidence>